<dbReference type="EMBL" id="OU899034">
    <property type="protein sequence ID" value="CAH1714373.1"/>
    <property type="molecule type" value="Genomic_DNA"/>
</dbReference>
<dbReference type="PROSITE" id="PS51614">
    <property type="entry name" value="SAM_MT_ADRIFT"/>
    <property type="match status" value="1"/>
</dbReference>
<keyword evidence="8" id="KW-0812">Transmembrane</keyword>
<evidence type="ECO:0000256" key="6">
    <source>
        <dbReference type="ARBA" id="ARBA00049477"/>
    </source>
</evidence>
<reference evidence="10" key="1">
    <citation type="submission" date="2022-02" db="EMBL/GenBank/DDBJ databases">
        <authorList>
            <person name="King R."/>
        </authorList>
    </citation>
    <scope>NUCLEOTIDE SEQUENCE</scope>
</reference>
<evidence type="ECO:0000256" key="5">
    <source>
        <dbReference type="ARBA" id="ARBA00022691"/>
    </source>
</evidence>
<evidence type="ECO:0000256" key="7">
    <source>
        <dbReference type="PROSITE-ProRule" id="PRU00946"/>
    </source>
</evidence>
<keyword evidence="11" id="KW-1185">Reference proteome</keyword>
<name>A0A9P0ISI8_APHGO</name>
<dbReference type="GO" id="GO:0005737">
    <property type="term" value="C:cytoplasm"/>
    <property type="evidence" value="ECO:0007669"/>
    <property type="project" value="TreeGrafter"/>
</dbReference>
<evidence type="ECO:0000256" key="4">
    <source>
        <dbReference type="ARBA" id="ARBA00022679"/>
    </source>
</evidence>
<dbReference type="PANTHER" id="PTHR16121:SF2">
    <property type="entry name" value="CAP-SPECIFIC MRNA (NUCLEOSIDE-2'-O-)-METHYLTRANSFERASE 2"/>
    <property type="match status" value="1"/>
</dbReference>
<dbReference type="GO" id="GO:0006370">
    <property type="term" value="P:7-methylguanosine mRNA capping"/>
    <property type="evidence" value="ECO:0007669"/>
    <property type="project" value="TreeGrafter"/>
</dbReference>
<comment type="catalytic activity">
    <reaction evidence="6">
        <text>a 5'-end (N(7)-methyl 5'-triphosphoguanosine)-(2'-O-methyl-ribonucleoside)-(ribonucleotide) in mRNA + S-adenosyl-L-methionine = a 5'-end (N(7)-methyl 5'-triphosphoguanosine)-(2'-O-methyl-ribonucleoside)-(2'-O-methyl-ribonucleotide) in mRNA + S-adenosyl-L-homocysteine + H(+)</text>
        <dbReference type="Rhea" id="RHEA:67024"/>
        <dbReference type="Rhea" id="RHEA-COMP:17169"/>
        <dbReference type="Rhea" id="RHEA-COMP:17170"/>
        <dbReference type="ChEBI" id="CHEBI:15378"/>
        <dbReference type="ChEBI" id="CHEBI:57856"/>
        <dbReference type="ChEBI" id="CHEBI:59789"/>
        <dbReference type="ChEBI" id="CHEBI:167612"/>
        <dbReference type="ChEBI" id="CHEBI:167614"/>
        <dbReference type="EC" id="2.1.1.296"/>
    </reaction>
</comment>
<keyword evidence="8" id="KW-0472">Membrane</keyword>
<dbReference type="GO" id="GO:0032259">
    <property type="term" value="P:methylation"/>
    <property type="evidence" value="ECO:0007669"/>
    <property type="project" value="UniProtKB-KW"/>
</dbReference>
<organism evidence="10 11">
    <name type="scientific">Aphis gossypii</name>
    <name type="common">Cotton aphid</name>
    <dbReference type="NCBI Taxonomy" id="80765"/>
    <lineage>
        <taxon>Eukaryota</taxon>
        <taxon>Metazoa</taxon>
        <taxon>Ecdysozoa</taxon>
        <taxon>Arthropoda</taxon>
        <taxon>Hexapoda</taxon>
        <taxon>Insecta</taxon>
        <taxon>Pterygota</taxon>
        <taxon>Neoptera</taxon>
        <taxon>Paraneoptera</taxon>
        <taxon>Hemiptera</taxon>
        <taxon>Sternorrhyncha</taxon>
        <taxon>Aphidomorpha</taxon>
        <taxon>Aphidoidea</taxon>
        <taxon>Aphididae</taxon>
        <taxon>Aphidini</taxon>
        <taxon>Aphis</taxon>
        <taxon>Aphis</taxon>
    </lineage>
</organism>
<reference evidence="10" key="2">
    <citation type="submission" date="2022-10" db="EMBL/GenBank/DDBJ databases">
        <authorList>
            <consortium name="ENA_rothamsted_submissions"/>
            <consortium name="culmorum"/>
            <person name="King R."/>
        </authorList>
    </citation>
    <scope>NUCLEOTIDE SEQUENCE</scope>
</reference>
<dbReference type="InterPro" id="IPR029063">
    <property type="entry name" value="SAM-dependent_MTases_sf"/>
</dbReference>
<feature type="domain" description="Adrift-type SAM-dependent 2'-O-MTase" evidence="9">
    <location>
        <begin position="1"/>
        <end position="132"/>
    </location>
</feature>
<feature type="binding site" evidence="7">
    <location>
        <position position="45"/>
    </location>
    <ligand>
        <name>S-adenosyl-L-methionine</name>
        <dbReference type="ChEBI" id="CHEBI:59789"/>
    </ligand>
</feature>
<protein>
    <recommendedName>
        <fullName evidence="2">Cap-specific mRNA (nucleoside-2'-O-)-methyltransferase 2</fullName>
        <ecNumber evidence="1">2.1.1.296</ecNumber>
    </recommendedName>
</protein>
<dbReference type="Gene3D" id="3.40.50.12760">
    <property type="match status" value="1"/>
</dbReference>
<dbReference type="GO" id="GO:0005634">
    <property type="term" value="C:nucleus"/>
    <property type="evidence" value="ECO:0007669"/>
    <property type="project" value="UniProtKB-ARBA"/>
</dbReference>
<evidence type="ECO:0000256" key="8">
    <source>
        <dbReference type="SAM" id="Phobius"/>
    </source>
</evidence>
<dbReference type="Pfam" id="PF01728">
    <property type="entry name" value="FtsJ"/>
    <property type="match status" value="1"/>
</dbReference>
<evidence type="ECO:0000313" key="11">
    <source>
        <dbReference type="Proteomes" id="UP001154329"/>
    </source>
</evidence>
<dbReference type="PANTHER" id="PTHR16121">
    <property type="entry name" value="CAP-SPECIFIC MRNA (NUCLEOSIDE-2'-O-)-METHYLTRANSFERASE 1-RELATED"/>
    <property type="match status" value="1"/>
</dbReference>
<keyword evidence="5 7" id="KW-0949">S-adenosyl-L-methionine</keyword>
<sequence>MLFTISHWFFGKDHTGDIFQKNFYKDLYAYVKNRFGEEANLVTADGSMDCQNNPDEQENVVMRLHIVETMAALMILQEGGTFVLKMFTMFECNSLCRIYLLCCAFDSVQIKKPVTSKQGNSEVYIVCCGYKGLQHVEPWIHKYFATIDRTVSDYCLFPLKELPKTFLSSMYNCSKYFSELQMQIIENNIERFIKKIENDTKYLTDLQYWVAKTYVQKYRVKPIDPSQEIVGQNKLQSFQYDLPKVSTKLVMDYSFSEKQRRIEYQASDEAKLLQDEVNMFKQYQWQYESSVLWFTAEDAKILLSDFNIQMGKPISVIRNSKFCVNTLIDYSNRARSLFTIPIEDNIKRRDYFWLQIPRQSINGQLIVCDLTSIYISDCINNNRKQHDSLIAILESFEKLQISDSLLVIGYPLLTQVNVGVFFILLNMFLKTGMMKPDEMGHAFVFCSKVNDKHVDELITLLMKLKEYIKDPSIIDIVEKQEQSLISFFPIQKLMFQPIYKDIVTVNCLVIINEVKKAVCSYLQQ</sequence>
<feature type="transmembrane region" description="Helical" evidence="8">
    <location>
        <begin position="405"/>
        <end position="429"/>
    </location>
</feature>
<gene>
    <name evidence="10" type="ORF">APHIGO_LOCUS2748</name>
</gene>
<evidence type="ECO:0000256" key="3">
    <source>
        <dbReference type="ARBA" id="ARBA00022603"/>
    </source>
</evidence>
<dbReference type="GO" id="GO:0004483">
    <property type="term" value="F:methyltransferase cap1 activity"/>
    <property type="evidence" value="ECO:0007669"/>
    <property type="project" value="TreeGrafter"/>
</dbReference>
<comment type="caution">
    <text evidence="7">Lacks conserved residue(s) required for the propagation of feature annotation.</text>
</comment>
<dbReference type="EC" id="2.1.1.296" evidence="1"/>
<evidence type="ECO:0000313" key="10">
    <source>
        <dbReference type="EMBL" id="CAH1714373.1"/>
    </source>
</evidence>
<dbReference type="SUPFAM" id="SSF53335">
    <property type="entry name" value="S-adenosyl-L-methionine-dependent methyltransferases"/>
    <property type="match status" value="1"/>
</dbReference>
<proteinExistence type="predicted"/>
<evidence type="ECO:0000256" key="1">
    <source>
        <dbReference type="ARBA" id="ARBA00012770"/>
    </source>
</evidence>
<accession>A0A9P0ISI8</accession>
<dbReference type="InterPro" id="IPR050851">
    <property type="entry name" value="mRNA_Cap_2O-Ribose_MeTrfase"/>
</dbReference>
<feature type="active site" description="Proton acceptor" evidence="7">
    <location>
        <position position="85"/>
    </location>
</feature>
<dbReference type="AlphaFoldDB" id="A0A9P0ISI8"/>
<dbReference type="Proteomes" id="UP001154329">
    <property type="component" value="Chromosome 1"/>
</dbReference>
<evidence type="ECO:0000259" key="9">
    <source>
        <dbReference type="PROSITE" id="PS51614"/>
    </source>
</evidence>
<keyword evidence="4 7" id="KW-0808">Transferase</keyword>
<dbReference type="InterPro" id="IPR002877">
    <property type="entry name" value="RNA_MeTrfase_FtsJ_dom"/>
</dbReference>
<dbReference type="GO" id="GO:0120550">
    <property type="term" value="F:methyltransferase cap2 activity"/>
    <property type="evidence" value="ECO:0007669"/>
    <property type="project" value="UniProtKB-EC"/>
</dbReference>
<dbReference type="InterPro" id="IPR025807">
    <property type="entry name" value="Adrift-typ_MeTrfase"/>
</dbReference>
<keyword evidence="8" id="KW-1133">Transmembrane helix</keyword>
<keyword evidence="3 7" id="KW-0489">Methyltransferase</keyword>
<evidence type="ECO:0000256" key="2">
    <source>
        <dbReference type="ARBA" id="ARBA00021134"/>
    </source>
</evidence>